<dbReference type="PIRSF" id="PIRSF005790">
    <property type="entry name" value="NifW"/>
    <property type="match status" value="1"/>
</dbReference>
<evidence type="ECO:0000256" key="6">
    <source>
        <dbReference type="HAMAP-Rule" id="MF_00529"/>
    </source>
</evidence>
<evidence type="ECO:0000313" key="7">
    <source>
        <dbReference type="EMBL" id="SIS38815.1"/>
    </source>
</evidence>
<evidence type="ECO:0000313" key="8">
    <source>
        <dbReference type="Proteomes" id="UP000185678"/>
    </source>
</evidence>
<dbReference type="STRING" id="80876.SAMN05421779_101417"/>
<name>A0A1N7IP02_9PROT</name>
<dbReference type="OrthoDB" id="9811868at2"/>
<evidence type="ECO:0000256" key="1">
    <source>
        <dbReference type="ARBA" id="ARBA00002247"/>
    </source>
</evidence>
<comment type="subunit">
    <text evidence="3 6">Homotrimer; associates with NifD.</text>
</comment>
<dbReference type="RefSeq" id="WP_076398439.1">
    <property type="nucleotide sequence ID" value="NZ_FTOA01000001.1"/>
</dbReference>
<evidence type="ECO:0000256" key="4">
    <source>
        <dbReference type="ARBA" id="ARBA00016274"/>
    </source>
</evidence>
<accession>A0A1N7IP02</accession>
<gene>
    <name evidence="6" type="primary">nifW</name>
    <name evidence="7" type="ORF">SAMN05421779_101417</name>
</gene>
<evidence type="ECO:0000256" key="3">
    <source>
        <dbReference type="ARBA" id="ARBA00011284"/>
    </source>
</evidence>
<dbReference type="EMBL" id="FTOA01000001">
    <property type="protein sequence ID" value="SIS38815.1"/>
    <property type="molecule type" value="Genomic_DNA"/>
</dbReference>
<evidence type="ECO:0000256" key="2">
    <source>
        <dbReference type="ARBA" id="ARBA00008351"/>
    </source>
</evidence>
<comment type="function">
    <text evidence="1 6">May protect the nitrogenase Fe-Mo protein from oxidative damage.</text>
</comment>
<keyword evidence="5 6" id="KW-0535">Nitrogen fixation</keyword>
<reference evidence="7 8" key="1">
    <citation type="submission" date="2017-01" db="EMBL/GenBank/DDBJ databases">
        <authorList>
            <person name="Mah S.A."/>
            <person name="Swanson W.J."/>
            <person name="Moy G.W."/>
            <person name="Vacquier V.D."/>
        </authorList>
    </citation>
    <scope>NUCLEOTIDE SEQUENCE [LARGE SCALE GENOMIC DNA]</scope>
    <source>
        <strain evidence="7 8">DSM 11589</strain>
    </source>
</reference>
<dbReference type="Pfam" id="PF03206">
    <property type="entry name" value="NifW"/>
    <property type="match status" value="1"/>
</dbReference>
<dbReference type="AlphaFoldDB" id="A0A1N7IP02"/>
<protein>
    <recommendedName>
        <fullName evidence="4 6">Nitrogenase-stabilizing/protective protein NifW</fullName>
    </recommendedName>
</protein>
<dbReference type="GO" id="GO:0009399">
    <property type="term" value="P:nitrogen fixation"/>
    <property type="evidence" value="ECO:0007669"/>
    <property type="project" value="UniProtKB-UniRule"/>
</dbReference>
<comment type="similarity">
    <text evidence="2 6">Belongs to the NifW family.</text>
</comment>
<organism evidence="7 8">
    <name type="scientific">Insolitispirillum peregrinum</name>
    <dbReference type="NCBI Taxonomy" id="80876"/>
    <lineage>
        <taxon>Bacteria</taxon>
        <taxon>Pseudomonadati</taxon>
        <taxon>Pseudomonadota</taxon>
        <taxon>Alphaproteobacteria</taxon>
        <taxon>Rhodospirillales</taxon>
        <taxon>Novispirillaceae</taxon>
        <taxon>Insolitispirillum</taxon>
    </lineage>
</organism>
<dbReference type="Proteomes" id="UP000185678">
    <property type="component" value="Unassembled WGS sequence"/>
</dbReference>
<sequence length="108" mass="12167">MSEFLQQMASLSSAEDFFKALDVPYDEHVVRVNRLHILKRLHDYLGRETLSGLSDAALKALYQDKLAQAHADFVSSDAVTERVFKVFQQVKGQAFIGLDAIEPLQKAE</sequence>
<keyword evidence="8" id="KW-1185">Reference proteome</keyword>
<dbReference type="HAMAP" id="MF_00529">
    <property type="entry name" value="NifW"/>
    <property type="match status" value="1"/>
</dbReference>
<proteinExistence type="inferred from homology"/>
<dbReference type="InterPro" id="IPR004893">
    <property type="entry name" value="NifW"/>
</dbReference>
<evidence type="ECO:0000256" key="5">
    <source>
        <dbReference type="ARBA" id="ARBA00023231"/>
    </source>
</evidence>